<dbReference type="Proteomes" id="UP000608890">
    <property type="component" value="Unassembled WGS sequence"/>
</dbReference>
<evidence type="ECO:0000313" key="2">
    <source>
        <dbReference type="Proteomes" id="UP000608890"/>
    </source>
</evidence>
<dbReference type="RefSeq" id="WP_189041116.1">
    <property type="nucleotide sequence ID" value="NZ_BMNB01000003.1"/>
</dbReference>
<name>A0A917WTG4_9ACTN</name>
<evidence type="ECO:0000313" key="1">
    <source>
        <dbReference type="EMBL" id="GGM27794.1"/>
    </source>
</evidence>
<keyword evidence="2" id="KW-1185">Reference proteome</keyword>
<dbReference type="EMBL" id="BMNB01000003">
    <property type="protein sequence ID" value="GGM27794.1"/>
    <property type="molecule type" value="Genomic_DNA"/>
</dbReference>
<proteinExistence type="predicted"/>
<comment type="caution">
    <text evidence="1">The sequence shown here is derived from an EMBL/GenBank/DDBJ whole genome shotgun (WGS) entry which is preliminary data.</text>
</comment>
<dbReference type="AlphaFoldDB" id="A0A917WTG4"/>
<gene>
    <name evidence="1" type="ORF">GCM10011608_10760</name>
</gene>
<reference evidence="1" key="2">
    <citation type="submission" date="2020-09" db="EMBL/GenBank/DDBJ databases">
        <authorList>
            <person name="Sun Q."/>
            <person name="Zhou Y."/>
        </authorList>
    </citation>
    <scope>NUCLEOTIDE SEQUENCE</scope>
    <source>
        <strain evidence="1">CGMCC 4.7312</strain>
    </source>
</reference>
<sequence>MTINQEHTPLREWEPERNERVVHWRDPNTVGTVIRCDRYGHVADPYWRASVRWDGGRVEDGIETSSLTRVDGTQGRR</sequence>
<organism evidence="1 2">
    <name type="scientific">Micromonospora sonchi</name>
    <dbReference type="NCBI Taxonomy" id="1763543"/>
    <lineage>
        <taxon>Bacteria</taxon>
        <taxon>Bacillati</taxon>
        <taxon>Actinomycetota</taxon>
        <taxon>Actinomycetes</taxon>
        <taxon>Micromonosporales</taxon>
        <taxon>Micromonosporaceae</taxon>
        <taxon>Micromonospora</taxon>
    </lineage>
</organism>
<reference evidence="1" key="1">
    <citation type="journal article" date="2014" name="Int. J. Syst. Evol. Microbiol.">
        <title>Complete genome sequence of Corynebacterium casei LMG S-19264T (=DSM 44701T), isolated from a smear-ripened cheese.</title>
        <authorList>
            <consortium name="US DOE Joint Genome Institute (JGI-PGF)"/>
            <person name="Walter F."/>
            <person name="Albersmeier A."/>
            <person name="Kalinowski J."/>
            <person name="Ruckert C."/>
        </authorList>
    </citation>
    <scope>NUCLEOTIDE SEQUENCE</scope>
    <source>
        <strain evidence="1">CGMCC 4.7312</strain>
    </source>
</reference>
<accession>A0A917WTG4</accession>
<protein>
    <submittedName>
        <fullName evidence="1">Uncharacterized protein</fullName>
    </submittedName>
</protein>